<name>A0A5K7X095_9BACL</name>
<dbReference type="AlphaFoldDB" id="A0A5K7X095"/>
<reference evidence="1 2" key="1">
    <citation type="submission" date="2019-09" db="EMBL/GenBank/DDBJ databases">
        <title>Complete genome sequence of Sporolactobacillus terrae 70-3.</title>
        <authorList>
            <person name="Tanaka N."/>
            <person name="Shiwa Y."/>
            <person name="Fujita N."/>
            <person name="Tanasupawat S."/>
        </authorList>
    </citation>
    <scope>NUCLEOTIDE SEQUENCE [LARGE SCALE GENOMIC DNA]</scope>
    <source>
        <strain evidence="1 2">70-3</strain>
    </source>
</reference>
<protein>
    <submittedName>
        <fullName evidence="1">Uncharacterized protein</fullName>
    </submittedName>
</protein>
<accession>A0A5K7X095</accession>
<dbReference type="RefSeq" id="WP_139693599.1">
    <property type="nucleotide sequence ID" value="NZ_AP021853.1"/>
</dbReference>
<sequence>MALIWTTSKKFGGEPERHIDREEIQSDVYRKNGQTFQIDDNIETDDFKDQKRYNYSFVIHLKTTRDQIIEAMHLSPKINGKRSLQYHSL</sequence>
<organism evidence="1 2">
    <name type="scientific">Sporolactobacillus terrae</name>
    <dbReference type="NCBI Taxonomy" id="269673"/>
    <lineage>
        <taxon>Bacteria</taxon>
        <taxon>Bacillati</taxon>
        <taxon>Bacillota</taxon>
        <taxon>Bacilli</taxon>
        <taxon>Bacillales</taxon>
        <taxon>Sporolactobacillaceae</taxon>
        <taxon>Sporolactobacillus</taxon>
    </lineage>
</organism>
<evidence type="ECO:0000313" key="2">
    <source>
        <dbReference type="Proteomes" id="UP000326951"/>
    </source>
</evidence>
<gene>
    <name evidence="1" type="ORF">St703_10130</name>
</gene>
<dbReference type="Proteomes" id="UP000326951">
    <property type="component" value="Chromosome"/>
</dbReference>
<proteinExistence type="predicted"/>
<evidence type="ECO:0000313" key="1">
    <source>
        <dbReference type="EMBL" id="BBN98308.1"/>
    </source>
</evidence>
<dbReference type="EMBL" id="AP021853">
    <property type="protein sequence ID" value="BBN98308.1"/>
    <property type="molecule type" value="Genomic_DNA"/>
</dbReference>